<dbReference type="Proteomes" id="UP000321685">
    <property type="component" value="Unassembled WGS sequence"/>
</dbReference>
<gene>
    <name evidence="1" type="ORF">PSU4_60790</name>
</gene>
<proteinExistence type="predicted"/>
<keyword evidence="2" id="KW-1185">Reference proteome</keyword>
<comment type="caution">
    <text evidence="1">The sequence shown here is derived from an EMBL/GenBank/DDBJ whole genome shotgun (WGS) entry which is preliminary data.</text>
</comment>
<evidence type="ECO:0000313" key="1">
    <source>
        <dbReference type="EMBL" id="GEL27125.1"/>
    </source>
</evidence>
<evidence type="ECO:0008006" key="3">
    <source>
        <dbReference type="Google" id="ProtNLM"/>
    </source>
</evidence>
<reference evidence="1 2" key="1">
    <citation type="submission" date="2019-07" db="EMBL/GenBank/DDBJ databases">
        <title>Whole genome shotgun sequence of Pseudonocardia sulfidoxydans NBRC 16205.</title>
        <authorList>
            <person name="Hosoyama A."/>
            <person name="Uohara A."/>
            <person name="Ohji S."/>
            <person name="Ichikawa N."/>
        </authorList>
    </citation>
    <scope>NUCLEOTIDE SEQUENCE [LARGE SCALE GENOMIC DNA]</scope>
    <source>
        <strain evidence="1 2">NBRC 16205</strain>
    </source>
</reference>
<accession>A0A511DQM6</accession>
<evidence type="ECO:0000313" key="2">
    <source>
        <dbReference type="Proteomes" id="UP000321685"/>
    </source>
</evidence>
<organism evidence="1 2">
    <name type="scientific">Pseudonocardia sulfidoxydans NBRC 16205</name>
    <dbReference type="NCBI Taxonomy" id="1223511"/>
    <lineage>
        <taxon>Bacteria</taxon>
        <taxon>Bacillati</taxon>
        <taxon>Actinomycetota</taxon>
        <taxon>Actinomycetes</taxon>
        <taxon>Pseudonocardiales</taxon>
        <taxon>Pseudonocardiaceae</taxon>
        <taxon>Pseudonocardia</taxon>
    </lineage>
</organism>
<dbReference type="AlphaFoldDB" id="A0A511DQM6"/>
<name>A0A511DQM6_9PSEU</name>
<dbReference type="SUPFAM" id="SSF109604">
    <property type="entry name" value="HD-domain/PDEase-like"/>
    <property type="match status" value="1"/>
</dbReference>
<protein>
    <recommendedName>
        <fullName evidence="3">Metal-dependent phosphohydrolase, HD subdomain protein</fullName>
    </recommendedName>
</protein>
<dbReference type="EMBL" id="BJVJ01000155">
    <property type="protein sequence ID" value="GEL27125.1"/>
    <property type="molecule type" value="Genomic_DNA"/>
</dbReference>
<sequence>MFAGALPTDADLLLAAAWLHDVGYAPELAATGFHPLDGARHLEEIGAPARLVGLVAHHSAAAAEAGVLGLDVELQEFENEKTLVRDLLWLSDMTTGPTGQPMTFVERMAELRERYPADHYVVRSLEAGMPMRQQAVDRAQGWINRVGALAQV</sequence>